<dbReference type="Proteomes" id="UP000076976">
    <property type="component" value="Unassembled WGS sequence"/>
</dbReference>
<dbReference type="Pfam" id="PF00069">
    <property type="entry name" value="Pkinase"/>
    <property type="match status" value="1"/>
</dbReference>
<dbReference type="AlphaFoldDB" id="A0A176QAU6"/>
<organism evidence="7 8">
    <name type="scientific">Janibacter melonis</name>
    <dbReference type="NCBI Taxonomy" id="262209"/>
    <lineage>
        <taxon>Bacteria</taxon>
        <taxon>Bacillati</taxon>
        <taxon>Actinomycetota</taxon>
        <taxon>Actinomycetes</taxon>
        <taxon>Micrococcales</taxon>
        <taxon>Intrasporangiaceae</taxon>
        <taxon>Janibacter</taxon>
    </lineage>
</organism>
<dbReference type="SUPFAM" id="SSF56112">
    <property type="entry name" value="Protein kinase-like (PK-like)"/>
    <property type="match status" value="1"/>
</dbReference>
<feature type="compositionally biased region" description="Low complexity" evidence="5">
    <location>
        <begin position="334"/>
        <end position="345"/>
    </location>
</feature>
<evidence type="ECO:0000256" key="3">
    <source>
        <dbReference type="ARBA" id="ARBA00022777"/>
    </source>
</evidence>
<evidence type="ECO:0000259" key="6">
    <source>
        <dbReference type="PROSITE" id="PS50011"/>
    </source>
</evidence>
<dbReference type="PROSITE" id="PS50011">
    <property type="entry name" value="PROTEIN_KINASE_DOM"/>
    <property type="match status" value="1"/>
</dbReference>
<feature type="domain" description="Protein kinase" evidence="6">
    <location>
        <begin position="23"/>
        <end position="272"/>
    </location>
</feature>
<dbReference type="Gene3D" id="1.10.510.10">
    <property type="entry name" value="Transferase(Phosphotransferase) domain 1"/>
    <property type="match status" value="1"/>
</dbReference>
<sequence>MDESPHPVSTLDPTADLPHVPGYRVTRRVARGSTSTVYRARRESDDTLVALKVLDADADKRALREHELLAQSALEHCVGVHGWAATQGEGGPRPVLVLDWMAGGSLRDVVRARGFLSAGECVTVLVPLATALGQLHRLGVVHGDVSPGNVLLDSTGRPVWSDLGWSRLVGVDPGEADLWGTEGYVAPEVTLGRQPSAASDVFGLGAIAWACLTGAAPGHRATRPVLAEVAPQAPPELRAVVEECLEPDPAARPDVDDVAARVFAAADAQPLVLVVPCDVDSSLTRRIREAAVADTHPDDLPVWERDLTLEEPRRWWRPWRRDDEIDLSRDEPAPASRTGGRSSPPGRRHAAQERGGGAHAGAVDRSTVRSWVLPGAALALAVVLSVLVPWERLAQAEQAPGASTSSTSISGGGAAAGEPAEGEAALDPRAARERPAELMAELARLRARVLTEQDGDLLARLVVPGSPAERADRAVLRRLDEGGHRYTGLAHRVGGVSLVRSSSSTDVVLRASIATSAYSVSGPAARRRPAQPAVVTDVHLAYRDGRWRVVDLREP</sequence>
<reference evidence="7 8" key="1">
    <citation type="submission" date="2016-01" db="EMBL/GenBank/DDBJ databases">
        <title>Janibacter melonis strain CD11_4 genome sequencing and assembly.</title>
        <authorList>
            <person name="Nair G.R."/>
            <person name="Kaur G."/>
            <person name="Chander A.M."/>
            <person name="Mayilraj S."/>
        </authorList>
    </citation>
    <scope>NUCLEOTIDE SEQUENCE [LARGE SCALE GENOMIC DNA]</scope>
    <source>
        <strain evidence="7 8">CD11-4</strain>
    </source>
</reference>
<dbReference type="InterPro" id="IPR011009">
    <property type="entry name" value="Kinase-like_dom_sf"/>
</dbReference>
<dbReference type="PANTHER" id="PTHR43289:SF33">
    <property type="entry name" value="SERINE_THREONINE KINASE 31"/>
    <property type="match status" value="1"/>
</dbReference>
<evidence type="ECO:0000313" key="7">
    <source>
        <dbReference type="EMBL" id="OAB86861.1"/>
    </source>
</evidence>
<feature type="region of interest" description="Disordered" evidence="5">
    <location>
        <begin position="327"/>
        <end position="363"/>
    </location>
</feature>
<keyword evidence="3" id="KW-0418">Kinase</keyword>
<accession>A0A176QAU6</accession>
<evidence type="ECO:0000256" key="5">
    <source>
        <dbReference type="SAM" id="MobiDB-lite"/>
    </source>
</evidence>
<comment type="caution">
    <text evidence="7">The sequence shown here is derived from an EMBL/GenBank/DDBJ whole genome shotgun (WGS) entry which is preliminary data.</text>
</comment>
<keyword evidence="1" id="KW-0808">Transferase</keyword>
<dbReference type="CDD" id="cd14014">
    <property type="entry name" value="STKc_PknB_like"/>
    <property type="match status" value="1"/>
</dbReference>
<evidence type="ECO:0000256" key="4">
    <source>
        <dbReference type="ARBA" id="ARBA00022840"/>
    </source>
</evidence>
<dbReference type="STRING" id="262209.AWH69_10625"/>
<name>A0A176QAU6_9MICO</name>
<dbReference type="Gene3D" id="3.30.200.20">
    <property type="entry name" value="Phosphorylase Kinase, domain 1"/>
    <property type="match status" value="1"/>
</dbReference>
<keyword evidence="4" id="KW-0067">ATP-binding</keyword>
<feature type="compositionally biased region" description="Low complexity" evidence="5">
    <location>
        <begin position="416"/>
        <end position="428"/>
    </location>
</feature>
<keyword evidence="8" id="KW-1185">Reference proteome</keyword>
<evidence type="ECO:0000256" key="1">
    <source>
        <dbReference type="ARBA" id="ARBA00022679"/>
    </source>
</evidence>
<dbReference type="GO" id="GO:0005524">
    <property type="term" value="F:ATP binding"/>
    <property type="evidence" value="ECO:0007669"/>
    <property type="project" value="UniProtKB-KW"/>
</dbReference>
<feature type="compositionally biased region" description="Low complexity" evidence="5">
    <location>
        <begin position="399"/>
        <end position="409"/>
    </location>
</feature>
<evidence type="ECO:0000256" key="2">
    <source>
        <dbReference type="ARBA" id="ARBA00022741"/>
    </source>
</evidence>
<dbReference type="InterPro" id="IPR000719">
    <property type="entry name" value="Prot_kinase_dom"/>
</dbReference>
<dbReference type="InterPro" id="IPR008266">
    <property type="entry name" value="Tyr_kinase_AS"/>
</dbReference>
<dbReference type="GO" id="GO:0004674">
    <property type="term" value="F:protein serine/threonine kinase activity"/>
    <property type="evidence" value="ECO:0007669"/>
    <property type="project" value="TreeGrafter"/>
</dbReference>
<gene>
    <name evidence="7" type="ORF">AWH69_10625</name>
</gene>
<dbReference type="EMBL" id="LQZG01000003">
    <property type="protein sequence ID" value="OAB86861.1"/>
    <property type="molecule type" value="Genomic_DNA"/>
</dbReference>
<feature type="region of interest" description="Disordered" evidence="5">
    <location>
        <begin position="397"/>
        <end position="431"/>
    </location>
</feature>
<keyword evidence="2" id="KW-0547">Nucleotide-binding</keyword>
<dbReference type="PANTHER" id="PTHR43289">
    <property type="entry name" value="MITOGEN-ACTIVATED PROTEIN KINASE KINASE KINASE 20-RELATED"/>
    <property type="match status" value="1"/>
</dbReference>
<evidence type="ECO:0000313" key="8">
    <source>
        <dbReference type="Proteomes" id="UP000076976"/>
    </source>
</evidence>
<dbReference type="PROSITE" id="PS00109">
    <property type="entry name" value="PROTEIN_KINASE_TYR"/>
    <property type="match status" value="1"/>
</dbReference>
<dbReference type="RefSeq" id="WP_068275180.1">
    <property type="nucleotide sequence ID" value="NZ_LQZG01000003.1"/>
</dbReference>
<proteinExistence type="predicted"/>
<protein>
    <recommendedName>
        <fullName evidence="6">Protein kinase domain-containing protein</fullName>
    </recommendedName>
</protein>